<accession>A0A4S5CGJ6</accession>
<dbReference type="AlphaFoldDB" id="A0A4S5CGJ6"/>
<name>A0A4S5CGJ6_AERVE</name>
<protein>
    <submittedName>
        <fullName evidence="1">Uncharacterized protein</fullName>
    </submittedName>
</protein>
<sequence>MNFFQRILGIQLYGSIRKNIFCKLGFHGPKTGLDGKPANVCCWGCGLVYNKDMWKDYIVTLKDGDEFPVTAINEFHAGSMVVYGNQRPVIDGKTGRSRCDTVVHRDNIKSVRLKGDAQNN</sequence>
<organism evidence="1 2">
    <name type="scientific">Aeromonas veronii</name>
    <dbReference type="NCBI Taxonomy" id="654"/>
    <lineage>
        <taxon>Bacteria</taxon>
        <taxon>Pseudomonadati</taxon>
        <taxon>Pseudomonadota</taxon>
        <taxon>Gammaproteobacteria</taxon>
        <taxon>Aeromonadales</taxon>
        <taxon>Aeromonadaceae</taxon>
        <taxon>Aeromonas</taxon>
    </lineage>
</organism>
<evidence type="ECO:0000313" key="1">
    <source>
        <dbReference type="EMBL" id="THJ44994.1"/>
    </source>
</evidence>
<reference evidence="1 2" key="1">
    <citation type="submission" date="2019-04" db="EMBL/GenBank/DDBJ databases">
        <title>Comparative genomics of Aeromonas veronii strains pathogenic to fish.</title>
        <authorList>
            <person name="Cascarano M.C."/>
            <person name="Smyrli M."/>
            <person name="Katharios P."/>
        </authorList>
    </citation>
    <scope>NUCLEOTIDE SEQUENCE [LARGE SCALE GENOMIC DNA]</scope>
    <source>
        <strain evidence="1 2">XU1</strain>
    </source>
</reference>
<dbReference type="Proteomes" id="UP000309618">
    <property type="component" value="Unassembled WGS sequence"/>
</dbReference>
<gene>
    <name evidence="1" type="ORF">E8Q35_12460</name>
</gene>
<dbReference type="RefSeq" id="WP_136501817.1">
    <property type="nucleotide sequence ID" value="NZ_SSUX01000008.1"/>
</dbReference>
<evidence type="ECO:0000313" key="2">
    <source>
        <dbReference type="Proteomes" id="UP000309618"/>
    </source>
</evidence>
<dbReference type="EMBL" id="SSUX01000008">
    <property type="protein sequence ID" value="THJ44994.1"/>
    <property type="molecule type" value="Genomic_DNA"/>
</dbReference>
<comment type="caution">
    <text evidence="1">The sequence shown here is derived from an EMBL/GenBank/DDBJ whole genome shotgun (WGS) entry which is preliminary data.</text>
</comment>
<proteinExistence type="predicted"/>